<proteinExistence type="predicted"/>
<name>A0A0P1F0P6_9RHOB</name>
<accession>A0A0P1F0P6</accession>
<protein>
    <submittedName>
        <fullName evidence="1">Uncharacterized protein</fullName>
    </submittedName>
</protein>
<reference evidence="1 2" key="1">
    <citation type="submission" date="2015-09" db="EMBL/GenBank/DDBJ databases">
        <authorList>
            <consortium name="Swine Surveillance"/>
        </authorList>
    </citation>
    <scope>NUCLEOTIDE SEQUENCE [LARGE SCALE GENOMIC DNA]</scope>
    <source>
        <strain evidence="1 2">CECT 5294</strain>
    </source>
</reference>
<sequence length="223" mass="24439">MGQLMGPDPVEIARVLEPRDGRHVDLVHGRQIVRLRAREDGRDVDGIEKRLHVRDWLGPRMLGHGLRVRKEAVGQALDLAGIEHAVGFLEAEYTGFLGVIIPVAAVMLICARVFPALTVINDDRGLLALADLCVQRIGLRQRHPEGRAVARHHGPHRQQEVVHPLVGFSAHAQGTRAATCGPWLAPRQDAALDDADDFVCDDLGGIEFGRAGSGHGWPPFECW</sequence>
<evidence type="ECO:0000313" key="1">
    <source>
        <dbReference type="EMBL" id="CUH60876.1"/>
    </source>
</evidence>
<organism evidence="1 2">
    <name type="scientific">Thalassobacter stenotrophicus</name>
    <dbReference type="NCBI Taxonomy" id="266809"/>
    <lineage>
        <taxon>Bacteria</taxon>
        <taxon>Pseudomonadati</taxon>
        <taxon>Pseudomonadota</taxon>
        <taxon>Alphaproteobacteria</taxon>
        <taxon>Rhodobacterales</taxon>
        <taxon>Roseobacteraceae</taxon>
        <taxon>Thalassobacter</taxon>
    </lineage>
</organism>
<dbReference type="AlphaFoldDB" id="A0A0P1F0P6"/>
<gene>
    <name evidence="1" type="ORF">THS5294_02172</name>
</gene>
<evidence type="ECO:0000313" key="2">
    <source>
        <dbReference type="Proteomes" id="UP000051298"/>
    </source>
</evidence>
<dbReference type="Proteomes" id="UP000051298">
    <property type="component" value="Unassembled WGS sequence"/>
</dbReference>
<dbReference type="EMBL" id="CYRX01000030">
    <property type="protein sequence ID" value="CUH60876.1"/>
    <property type="molecule type" value="Genomic_DNA"/>
</dbReference>